<dbReference type="AlphaFoldDB" id="A0ABD3JYT7"/>
<keyword evidence="3" id="KW-0238">DNA-binding</keyword>
<dbReference type="Proteomes" id="UP001634007">
    <property type="component" value="Unassembled WGS sequence"/>
</dbReference>
<evidence type="ECO:0000259" key="8">
    <source>
        <dbReference type="PROSITE" id="PS51032"/>
    </source>
</evidence>
<feature type="region of interest" description="Disordered" evidence="7">
    <location>
        <begin position="226"/>
        <end position="257"/>
    </location>
</feature>
<evidence type="ECO:0000313" key="9">
    <source>
        <dbReference type="EMBL" id="KAL3729506.1"/>
    </source>
</evidence>
<dbReference type="PANTHER" id="PTHR31190:SF102">
    <property type="entry name" value="AP2_ERF DOMAIN-CONTAINING PROTEIN"/>
    <property type="match status" value="1"/>
</dbReference>
<dbReference type="GO" id="GO:0005634">
    <property type="term" value="C:nucleus"/>
    <property type="evidence" value="ECO:0007669"/>
    <property type="project" value="UniProtKB-SubCell"/>
</dbReference>
<dbReference type="PROSITE" id="PS51032">
    <property type="entry name" value="AP2_ERF"/>
    <property type="match status" value="1"/>
</dbReference>
<dbReference type="SMART" id="SM00380">
    <property type="entry name" value="AP2"/>
    <property type="match status" value="1"/>
</dbReference>
<sequence>MLQEIVSPFETHQRDALRSIWEHLLGDDFDDGINATFYAPTPAHMYSSNTSFSDLLLAQSWTEPPLEVDCSEDLLEYGALRDALHSGWTMPSASNQELDFEVSTIGYNSIGLASNQELDFEVTTIDYNSIGVAMEEKPEVVEHEVQAPVEKTSYRGVRRRPWGKYAAEMRDPKKKGARIWLGTYETSQDAALAYDRAAFKMRGSKAKLNFPHLIGSSDYEPIRVSTKRWSAEPSSPSSDDGLTRTKRRKREVDSDAEAEFGTSIPFPILDTGLLGV</sequence>
<dbReference type="PRINTS" id="PR00367">
    <property type="entry name" value="ETHRSPELEMNT"/>
</dbReference>
<protein>
    <recommendedName>
        <fullName evidence="8">AP2/ERF domain-containing protein</fullName>
    </recommendedName>
</protein>
<dbReference type="SUPFAM" id="SSF54171">
    <property type="entry name" value="DNA-binding domain"/>
    <property type="match status" value="1"/>
</dbReference>
<comment type="similarity">
    <text evidence="6">Belongs to the AP2/ERF transcription factor family. ERF subfamily.</text>
</comment>
<evidence type="ECO:0000256" key="1">
    <source>
        <dbReference type="ARBA" id="ARBA00004123"/>
    </source>
</evidence>
<keyword evidence="10" id="KW-1185">Reference proteome</keyword>
<evidence type="ECO:0000313" key="10">
    <source>
        <dbReference type="Proteomes" id="UP001634007"/>
    </source>
</evidence>
<gene>
    <name evidence="9" type="ORF">ACJRO7_026605</name>
</gene>
<dbReference type="InterPro" id="IPR036955">
    <property type="entry name" value="AP2/ERF_dom_sf"/>
</dbReference>
<proteinExistence type="inferred from homology"/>
<dbReference type="PANTHER" id="PTHR31190">
    <property type="entry name" value="DNA-BINDING DOMAIN"/>
    <property type="match status" value="1"/>
</dbReference>
<evidence type="ECO:0000256" key="3">
    <source>
        <dbReference type="ARBA" id="ARBA00023125"/>
    </source>
</evidence>
<evidence type="ECO:0000256" key="2">
    <source>
        <dbReference type="ARBA" id="ARBA00023015"/>
    </source>
</evidence>
<dbReference type="FunFam" id="3.30.730.10:FF:000001">
    <property type="entry name" value="Ethylene-responsive transcription factor 2"/>
    <property type="match status" value="1"/>
</dbReference>
<dbReference type="GO" id="GO:0003677">
    <property type="term" value="F:DNA binding"/>
    <property type="evidence" value="ECO:0007669"/>
    <property type="project" value="UniProtKB-KW"/>
</dbReference>
<dbReference type="InterPro" id="IPR044808">
    <property type="entry name" value="ERF_plant"/>
</dbReference>
<dbReference type="CDD" id="cd00018">
    <property type="entry name" value="AP2"/>
    <property type="match status" value="1"/>
</dbReference>
<reference evidence="9 10" key="1">
    <citation type="submission" date="2024-11" db="EMBL/GenBank/DDBJ databases">
        <title>Chromosome-level genome assembly of Eucalyptus globulus Labill. provides insights into its genome evolution.</title>
        <authorList>
            <person name="Li X."/>
        </authorList>
    </citation>
    <scope>NUCLEOTIDE SEQUENCE [LARGE SCALE GENOMIC DNA]</scope>
    <source>
        <strain evidence="9">CL2024</strain>
        <tissue evidence="9">Fresh tender leaves</tissue>
    </source>
</reference>
<keyword evidence="4" id="KW-0804">Transcription</keyword>
<organism evidence="9 10">
    <name type="scientific">Eucalyptus globulus</name>
    <name type="common">Tasmanian blue gum</name>
    <dbReference type="NCBI Taxonomy" id="34317"/>
    <lineage>
        <taxon>Eukaryota</taxon>
        <taxon>Viridiplantae</taxon>
        <taxon>Streptophyta</taxon>
        <taxon>Embryophyta</taxon>
        <taxon>Tracheophyta</taxon>
        <taxon>Spermatophyta</taxon>
        <taxon>Magnoliopsida</taxon>
        <taxon>eudicotyledons</taxon>
        <taxon>Gunneridae</taxon>
        <taxon>Pentapetalae</taxon>
        <taxon>rosids</taxon>
        <taxon>malvids</taxon>
        <taxon>Myrtales</taxon>
        <taxon>Myrtaceae</taxon>
        <taxon>Myrtoideae</taxon>
        <taxon>Eucalypteae</taxon>
        <taxon>Eucalyptus</taxon>
    </lineage>
</organism>
<evidence type="ECO:0000256" key="7">
    <source>
        <dbReference type="SAM" id="MobiDB-lite"/>
    </source>
</evidence>
<name>A0ABD3JYT7_EUCGL</name>
<dbReference type="Pfam" id="PF00847">
    <property type="entry name" value="AP2"/>
    <property type="match status" value="1"/>
</dbReference>
<keyword evidence="5" id="KW-0539">Nucleus</keyword>
<dbReference type="InterPro" id="IPR001471">
    <property type="entry name" value="AP2/ERF_dom"/>
</dbReference>
<accession>A0ABD3JYT7</accession>
<evidence type="ECO:0000256" key="6">
    <source>
        <dbReference type="ARBA" id="ARBA00024343"/>
    </source>
</evidence>
<comment type="subcellular location">
    <subcellularLocation>
        <location evidence="1">Nucleus</location>
    </subcellularLocation>
</comment>
<evidence type="ECO:0000256" key="4">
    <source>
        <dbReference type="ARBA" id="ARBA00023163"/>
    </source>
</evidence>
<evidence type="ECO:0000256" key="5">
    <source>
        <dbReference type="ARBA" id="ARBA00023242"/>
    </source>
</evidence>
<dbReference type="Gene3D" id="3.30.730.10">
    <property type="entry name" value="AP2/ERF domain"/>
    <property type="match status" value="1"/>
</dbReference>
<dbReference type="InterPro" id="IPR016177">
    <property type="entry name" value="DNA-bd_dom_sf"/>
</dbReference>
<comment type="caution">
    <text evidence="9">The sequence shown here is derived from an EMBL/GenBank/DDBJ whole genome shotgun (WGS) entry which is preliminary data.</text>
</comment>
<dbReference type="EMBL" id="JBJKBG010000007">
    <property type="protein sequence ID" value="KAL3729506.1"/>
    <property type="molecule type" value="Genomic_DNA"/>
</dbReference>
<feature type="domain" description="AP2/ERF" evidence="8">
    <location>
        <begin position="153"/>
        <end position="211"/>
    </location>
</feature>
<keyword evidence="2" id="KW-0805">Transcription regulation</keyword>